<proteinExistence type="predicted"/>
<sequence length="65" mass="7297">MVGWKITTPVLMPFEPICAATGLEPEQLPGTWLVADVNCYARNPADLYFRNSTLAPSPDEEWFPE</sequence>
<gene>
    <name evidence="1" type="ORF">GCM10012278_83840</name>
</gene>
<evidence type="ECO:0000313" key="1">
    <source>
        <dbReference type="EMBL" id="GGP17153.1"/>
    </source>
</evidence>
<name>A0A918E9G9_9ACTN</name>
<dbReference type="Proteomes" id="UP000660745">
    <property type="component" value="Unassembled WGS sequence"/>
</dbReference>
<organism evidence="1 2">
    <name type="scientific">Nonomuraea glycinis</name>
    <dbReference type="NCBI Taxonomy" id="2047744"/>
    <lineage>
        <taxon>Bacteria</taxon>
        <taxon>Bacillati</taxon>
        <taxon>Actinomycetota</taxon>
        <taxon>Actinomycetes</taxon>
        <taxon>Streptosporangiales</taxon>
        <taxon>Streptosporangiaceae</taxon>
        <taxon>Nonomuraea</taxon>
    </lineage>
</organism>
<comment type="caution">
    <text evidence="1">The sequence shown here is derived from an EMBL/GenBank/DDBJ whole genome shotgun (WGS) entry which is preliminary data.</text>
</comment>
<dbReference type="AlphaFoldDB" id="A0A918E9G9"/>
<reference evidence="1" key="2">
    <citation type="submission" date="2020-09" db="EMBL/GenBank/DDBJ databases">
        <authorList>
            <person name="Sun Q."/>
            <person name="Zhou Y."/>
        </authorList>
    </citation>
    <scope>NUCLEOTIDE SEQUENCE</scope>
    <source>
        <strain evidence="1">CGMCC 4.7430</strain>
    </source>
</reference>
<protein>
    <submittedName>
        <fullName evidence="1">Uncharacterized protein</fullName>
    </submittedName>
</protein>
<accession>A0A918E9G9</accession>
<evidence type="ECO:0000313" key="2">
    <source>
        <dbReference type="Proteomes" id="UP000660745"/>
    </source>
</evidence>
<dbReference type="EMBL" id="BMNK01000023">
    <property type="protein sequence ID" value="GGP17153.1"/>
    <property type="molecule type" value="Genomic_DNA"/>
</dbReference>
<reference evidence="1" key="1">
    <citation type="journal article" date="2014" name="Int. J. Syst. Evol. Microbiol.">
        <title>Complete genome sequence of Corynebacterium casei LMG S-19264T (=DSM 44701T), isolated from a smear-ripened cheese.</title>
        <authorList>
            <consortium name="US DOE Joint Genome Institute (JGI-PGF)"/>
            <person name="Walter F."/>
            <person name="Albersmeier A."/>
            <person name="Kalinowski J."/>
            <person name="Ruckert C."/>
        </authorList>
    </citation>
    <scope>NUCLEOTIDE SEQUENCE</scope>
    <source>
        <strain evidence="1">CGMCC 4.7430</strain>
    </source>
</reference>
<keyword evidence="2" id="KW-1185">Reference proteome</keyword>